<dbReference type="AlphaFoldDB" id="A0A369UXD3"/>
<dbReference type="InterPro" id="IPR016160">
    <property type="entry name" value="Ald_DH_CS_CYS"/>
</dbReference>
<evidence type="ECO:0000313" key="9">
    <source>
        <dbReference type="Proteomes" id="UP000253742"/>
    </source>
</evidence>
<organism evidence="8 9">
    <name type="scientific">Streptomyces parvulus</name>
    <dbReference type="NCBI Taxonomy" id="146923"/>
    <lineage>
        <taxon>Bacteria</taxon>
        <taxon>Bacillati</taxon>
        <taxon>Actinomycetota</taxon>
        <taxon>Actinomycetes</taxon>
        <taxon>Kitasatosporales</taxon>
        <taxon>Streptomycetaceae</taxon>
        <taxon>Streptomyces</taxon>
    </lineage>
</organism>
<dbReference type="GO" id="GO:0006081">
    <property type="term" value="P:aldehyde metabolic process"/>
    <property type="evidence" value="ECO:0007669"/>
    <property type="project" value="InterPro"/>
</dbReference>
<feature type="domain" description="Aldehyde dehydrogenase" evidence="7">
    <location>
        <begin position="33"/>
        <end position="446"/>
    </location>
</feature>
<dbReference type="GO" id="GO:0005737">
    <property type="term" value="C:cytoplasm"/>
    <property type="evidence" value="ECO:0007669"/>
    <property type="project" value="TreeGrafter"/>
</dbReference>
<dbReference type="OrthoDB" id="6882680at2"/>
<name>A0A369UXD3_9ACTN</name>
<dbReference type="Proteomes" id="UP000253742">
    <property type="component" value="Unassembled WGS sequence"/>
</dbReference>
<dbReference type="PANTHER" id="PTHR43570:SF16">
    <property type="entry name" value="ALDEHYDE DEHYDROGENASE TYPE III, ISOFORM Q"/>
    <property type="match status" value="1"/>
</dbReference>
<dbReference type="PIRSF" id="PIRSF036492">
    <property type="entry name" value="ALDH"/>
    <property type="match status" value="1"/>
</dbReference>
<feature type="active site" evidence="4 5">
    <location>
        <position position="218"/>
    </location>
</feature>
<evidence type="ECO:0000256" key="2">
    <source>
        <dbReference type="ARBA" id="ARBA00023002"/>
    </source>
</evidence>
<dbReference type="RefSeq" id="WP_114532284.1">
    <property type="nucleotide sequence ID" value="NZ_QQBH01000030.1"/>
</dbReference>
<proteinExistence type="inferred from homology"/>
<feature type="active site" evidence="4">
    <location>
        <position position="252"/>
    </location>
</feature>
<protein>
    <recommendedName>
        <fullName evidence="3">Aldehyde dehydrogenase</fullName>
    </recommendedName>
</protein>
<dbReference type="Gene3D" id="3.40.309.10">
    <property type="entry name" value="Aldehyde Dehydrogenase, Chain A, domain 2"/>
    <property type="match status" value="1"/>
</dbReference>
<comment type="similarity">
    <text evidence="1 3 6">Belongs to the aldehyde dehydrogenase family.</text>
</comment>
<keyword evidence="2 3" id="KW-0560">Oxidoreductase</keyword>
<reference evidence="8 9" key="1">
    <citation type="submission" date="2018-07" db="EMBL/GenBank/DDBJ databases">
        <title>Genome guided investigation of antibiotics producing actinomycetales strain isolated from a Macau mangrove ecosystem.</title>
        <authorList>
            <person name="Hu D."/>
        </authorList>
    </citation>
    <scope>NUCLEOTIDE SEQUENCE [LARGE SCALE GENOMIC DNA]</scope>
    <source>
        <strain evidence="8 9">2297</strain>
    </source>
</reference>
<evidence type="ECO:0000256" key="6">
    <source>
        <dbReference type="RuleBase" id="RU003345"/>
    </source>
</evidence>
<evidence type="ECO:0000256" key="5">
    <source>
        <dbReference type="PROSITE-ProRule" id="PRU10007"/>
    </source>
</evidence>
<evidence type="ECO:0000256" key="4">
    <source>
        <dbReference type="PIRSR" id="PIRSR036492-1"/>
    </source>
</evidence>
<evidence type="ECO:0000256" key="1">
    <source>
        <dbReference type="ARBA" id="ARBA00009986"/>
    </source>
</evidence>
<dbReference type="PROSITE" id="PS00687">
    <property type="entry name" value="ALDEHYDE_DEHYDR_GLU"/>
    <property type="match status" value="1"/>
</dbReference>
<dbReference type="InterPro" id="IPR015590">
    <property type="entry name" value="Aldehyde_DH_dom"/>
</dbReference>
<dbReference type="Pfam" id="PF00171">
    <property type="entry name" value="Aldedh"/>
    <property type="match status" value="1"/>
</dbReference>
<evidence type="ECO:0000313" key="8">
    <source>
        <dbReference type="EMBL" id="RDD85127.1"/>
    </source>
</evidence>
<dbReference type="EMBL" id="QQBH01000030">
    <property type="protein sequence ID" value="RDD85127.1"/>
    <property type="molecule type" value="Genomic_DNA"/>
</dbReference>
<accession>A0A369UXD3</accession>
<dbReference type="InterPro" id="IPR012394">
    <property type="entry name" value="Aldehyde_DH_NAD(P)"/>
</dbReference>
<dbReference type="InterPro" id="IPR016162">
    <property type="entry name" value="Ald_DH_N"/>
</dbReference>
<dbReference type="SUPFAM" id="SSF53720">
    <property type="entry name" value="ALDH-like"/>
    <property type="match status" value="1"/>
</dbReference>
<gene>
    <name evidence="8" type="ORF">DVZ84_31925</name>
</gene>
<dbReference type="InterPro" id="IPR016161">
    <property type="entry name" value="Ald_DH/histidinol_DH"/>
</dbReference>
<comment type="caution">
    <text evidence="8">The sequence shown here is derived from an EMBL/GenBank/DDBJ whole genome shotgun (WGS) entry which is preliminary data.</text>
</comment>
<evidence type="ECO:0000256" key="3">
    <source>
        <dbReference type="PIRNR" id="PIRNR036492"/>
    </source>
</evidence>
<dbReference type="InterPro" id="IPR029510">
    <property type="entry name" value="Ald_DH_CS_GLU"/>
</dbReference>
<dbReference type="InterPro" id="IPR016163">
    <property type="entry name" value="Ald_DH_C"/>
</dbReference>
<evidence type="ECO:0000259" key="7">
    <source>
        <dbReference type="Pfam" id="PF00171"/>
    </source>
</evidence>
<dbReference type="Gene3D" id="3.40.605.10">
    <property type="entry name" value="Aldehyde Dehydrogenase, Chain A, domain 1"/>
    <property type="match status" value="1"/>
</dbReference>
<sequence>MTSTGSHAEISVNKLRDLLNLQRKAFLAEGPPSAEVRRNRLDRLLAAVLGSADELAEALSADFGNRPAGLTLGHEVAASIDLVEHLRANLEEWMRPVEYPDDFLPTTVDVDPLGVVGVVGPWNFPITLVVHPAAEAIAAGNRVMIKFSDGNVRTGEVFAKAIAKHFDPSEVAVVLGGAELSAAFSALPFNHLMFTGSPAVGKLVQRAAAENLTPVTLELGGKNPVVVGHDADITDAAVRVAGSRLANGGQFCLGPDYVFVPRPSVDEFVERTQQAFIDLLPRYATNPAVTSVINEKNFDRISNLVNDAVAKGAQTVLGVSEGGRAALADRATRRIPPTILLGVTDEMLIADEEIFGPVLVVYPYDDIKEVIEYVIDRPSPLAAYWYGDDSEDFREFRRRTASGGMARNDFAVQMFQHDVPFGGVGQSGMGAYHGKAGFDTFSHRRAVTTSQLPVPFAVQSVTFNEEETGQTRARISSALDRVTGRLRQRSAECAK</sequence>
<dbReference type="PROSITE" id="PS00070">
    <property type="entry name" value="ALDEHYDE_DEHYDR_CYS"/>
    <property type="match status" value="1"/>
</dbReference>
<dbReference type="GO" id="GO:0004029">
    <property type="term" value="F:aldehyde dehydrogenase (NAD+) activity"/>
    <property type="evidence" value="ECO:0007669"/>
    <property type="project" value="TreeGrafter"/>
</dbReference>
<dbReference type="PANTHER" id="PTHR43570">
    <property type="entry name" value="ALDEHYDE DEHYDROGENASE"/>
    <property type="match status" value="1"/>
</dbReference>